<keyword evidence="2" id="KW-0813">Transport</keyword>
<dbReference type="Gene3D" id="2.40.170.20">
    <property type="entry name" value="TonB-dependent receptor, beta-barrel domain"/>
    <property type="match status" value="1"/>
</dbReference>
<dbReference type="Proteomes" id="UP000183658">
    <property type="component" value="Unassembled WGS sequence"/>
</dbReference>
<keyword evidence="5" id="KW-0472">Membrane</keyword>
<keyword evidence="4" id="KW-0812">Transmembrane</keyword>
<accession>A0A1H9JAP7</accession>
<dbReference type="InterPro" id="IPR008969">
    <property type="entry name" value="CarboxyPept-like_regulatory"/>
</dbReference>
<dbReference type="InterPro" id="IPR039426">
    <property type="entry name" value="TonB-dep_rcpt-like"/>
</dbReference>
<evidence type="ECO:0000313" key="8">
    <source>
        <dbReference type="EMBL" id="SEQ83857.1"/>
    </source>
</evidence>
<evidence type="ECO:0000256" key="5">
    <source>
        <dbReference type="ARBA" id="ARBA00023136"/>
    </source>
</evidence>
<evidence type="ECO:0000256" key="1">
    <source>
        <dbReference type="ARBA" id="ARBA00004571"/>
    </source>
</evidence>
<dbReference type="EMBL" id="FOFZ01000004">
    <property type="protein sequence ID" value="SEQ83857.1"/>
    <property type="molecule type" value="Genomic_DNA"/>
</dbReference>
<name>A0A1H9JAP7_FLAFI</name>
<dbReference type="GO" id="GO:0015344">
    <property type="term" value="F:siderophore uptake transmembrane transporter activity"/>
    <property type="evidence" value="ECO:0007669"/>
    <property type="project" value="TreeGrafter"/>
</dbReference>
<proteinExistence type="predicted"/>
<dbReference type="AlphaFoldDB" id="A0A1H9JAP7"/>
<evidence type="ECO:0000256" key="2">
    <source>
        <dbReference type="ARBA" id="ARBA00022448"/>
    </source>
</evidence>
<dbReference type="GO" id="GO:0044718">
    <property type="term" value="P:siderophore transmembrane transport"/>
    <property type="evidence" value="ECO:0007669"/>
    <property type="project" value="TreeGrafter"/>
</dbReference>
<dbReference type="Gene3D" id="2.170.130.10">
    <property type="entry name" value="TonB-dependent receptor, plug domain"/>
    <property type="match status" value="1"/>
</dbReference>
<dbReference type="Gene3D" id="2.60.40.1120">
    <property type="entry name" value="Carboxypeptidase-like, regulatory domain"/>
    <property type="match status" value="1"/>
</dbReference>
<keyword evidence="3" id="KW-1134">Transmembrane beta strand</keyword>
<dbReference type="PANTHER" id="PTHR30069:SF57">
    <property type="entry name" value="TONB-DEPENDENT RECEPTOR"/>
    <property type="match status" value="1"/>
</dbReference>
<dbReference type="Pfam" id="PF07715">
    <property type="entry name" value="Plug"/>
    <property type="match status" value="1"/>
</dbReference>
<sequence>MYKSKVEFTVPFFKKITVLLVIFLLAGSAYSQNMGSISGTILQKNNQQSLVGVNINVTGTNLSTVTDSIGRFRILNIPVKTYNLSISTVGFKTVTLYNIVVNSGNEKVFTIELEQEYSVLDEVIINSNKRSVRAATLETPLSVQKLTAEEIRSNPGGSFDISKVIQTLPGVGGGQGGGTFRNDIIIRGGAPNENVFYLDGIEIPVINHFQTQGGSGGPQGILNVFFIEDVKLSSSAFDAKYDNVLSSVFQFKQKVGNANKFQGNIRASILESAITLEGPLSANKKTTFLLSARKSYFQLLVKAIDAPFLPDFSDFQTKITHKINDKMTFNFIGIGAIDNFKFLTPKEATPEKIYQANSNASIQQWNYTIGASLRRSVTDGFWNLALSRTRFNNNLQKFEDNQNPTPQTQTLDFVSNETETKLRFDINKSKNSWKIAYGASAQLAEYDNNTFAVLQKEVRDSNNNIVQNQVNQNFTSPLKPFARLGSFVQVGKRAFDNRLGISGGVRTDMNTFTTTGMNGLKTLSPRLSLSYVLADKWTVNASSGIYYKLPVYTILGYANNNDELVNKEAKYTRSTHYTTGFEFLPNNGLRFTVEGFFKQYSNVAISFRDGISLANLGTDFTALGNEAVNTNGKGQSYGLEFFAQKKLTDKFFGILSYTYYRSLYSGADGRLIASSWDNKHLLSVTWGYKFEHNWELGLKFRYQGGAPFTPFDENASRLNFLSQGRGTLDYTRLNSQRLGGFNSSDVRIDKKFNFKKLTIDLFLDVTNWYVAKNPVIPEYTWERTADNSTFKTTDGFAIKADGSNAIPTRVKNDDPQVIPNLGVIVEF</sequence>
<dbReference type="GO" id="GO:0009279">
    <property type="term" value="C:cell outer membrane"/>
    <property type="evidence" value="ECO:0007669"/>
    <property type="project" value="UniProtKB-SubCell"/>
</dbReference>
<feature type="domain" description="TonB-dependent receptor plug" evidence="7">
    <location>
        <begin position="137"/>
        <end position="242"/>
    </location>
</feature>
<dbReference type="InterPro" id="IPR012910">
    <property type="entry name" value="Plug_dom"/>
</dbReference>
<dbReference type="RefSeq" id="WP_074723003.1">
    <property type="nucleotide sequence ID" value="NZ_CBCRVS010000008.1"/>
</dbReference>
<reference evidence="9" key="1">
    <citation type="submission" date="2016-10" db="EMBL/GenBank/DDBJ databases">
        <authorList>
            <person name="Varghese N."/>
            <person name="Submissions S."/>
        </authorList>
    </citation>
    <scope>NUCLEOTIDE SEQUENCE [LARGE SCALE GENOMIC DNA]</scope>
    <source>
        <strain evidence="9">DSM 15719</strain>
    </source>
</reference>
<evidence type="ECO:0000256" key="4">
    <source>
        <dbReference type="ARBA" id="ARBA00022692"/>
    </source>
</evidence>
<comment type="subcellular location">
    <subcellularLocation>
        <location evidence="1">Cell outer membrane</location>
        <topology evidence="1">Multi-pass membrane protein</topology>
    </subcellularLocation>
</comment>
<gene>
    <name evidence="8" type="ORF">SAMN05444355_104265</name>
</gene>
<dbReference type="Pfam" id="PF13715">
    <property type="entry name" value="CarbopepD_reg_2"/>
    <property type="match status" value="1"/>
</dbReference>
<evidence type="ECO:0000259" key="7">
    <source>
        <dbReference type="Pfam" id="PF07715"/>
    </source>
</evidence>
<evidence type="ECO:0000313" key="9">
    <source>
        <dbReference type="Proteomes" id="UP000183658"/>
    </source>
</evidence>
<organism evidence="8 9">
    <name type="scientific">Flavobacterium frigoris</name>
    <dbReference type="NCBI Taxonomy" id="229204"/>
    <lineage>
        <taxon>Bacteria</taxon>
        <taxon>Pseudomonadati</taxon>
        <taxon>Bacteroidota</taxon>
        <taxon>Flavobacteriia</taxon>
        <taxon>Flavobacteriales</taxon>
        <taxon>Flavobacteriaceae</taxon>
        <taxon>Flavobacterium</taxon>
    </lineage>
</organism>
<evidence type="ECO:0000256" key="6">
    <source>
        <dbReference type="ARBA" id="ARBA00023237"/>
    </source>
</evidence>
<dbReference type="InterPro" id="IPR036942">
    <property type="entry name" value="Beta-barrel_TonB_sf"/>
</dbReference>
<evidence type="ECO:0000256" key="3">
    <source>
        <dbReference type="ARBA" id="ARBA00022452"/>
    </source>
</evidence>
<keyword evidence="8" id="KW-0675">Receptor</keyword>
<keyword evidence="9" id="KW-1185">Reference proteome</keyword>
<dbReference type="SUPFAM" id="SSF56935">
    <property type="entry name" value="Porins"/>
    <property type="match status" value="1"/>
</dbReference>
<dbReference type="InterPro" id="IPR037066">
    <property type="entry name" value="Plug_dom_sf"/>
</dbReference>
<protein>
    <submittedName>
        <fullName evidence="8">Outer membrane receptor for ferrienterochelin and colicins</fullName>
    </submittedName>
</protein>
<keyword evidence="6" id="KW-0998">Cell outer membrane</keyword>
<dbReference type="OrthoDB" id="9804995at2"/>
<dbReference type="SUPFAM" id="SSF49464">
    <property type="entry name" value="Carboxypeptidase regulatory domain-like"/>
    <property type="match status" value="1"/>
</dbReference>
<dbReference type="PANTHER" id="PTHR30069">
    <property type="entry name" value="TONB-DEPENDENT OUTER MEMBRANE RECEPTOR"/>
    <property type="match status" value="1"/>
</dbReference>